<dbReference type="PROSITE" id="PS51257">
    <property type="entry name" value="PROKAR_LIPOPROTEIN"/>
    <property type="match status" value="1"/>
</dbReference>
<name>A0A3A9AX16_9FIRM</name>
<keyword evidence="2" id="KW-1185">Reference proteome</keyword>
<dbReference type="EMBL" id="RAYQ01000012">
    <property type="protein sequence ID" value="RKI90905.1"/>
    <property type="molecule type" value="Genomic_DNA"/>
</dbReference>
<dbReference type="PANTHER" id="PTHR33361">
    <property type="entry name" value="GLR0591 PROTEIN"/>
    <property type="match status" value="1"/>
</dbReference>
<comment type="caution">
    <text evidence="1">The sequence shown here is derived from an EMBL/GenBank/DDBJ whole genome shotgun (WGS) entry which is preliminary data.</text>
</comment>
<dbReference type="OrthoDB" id="9760040at2"/>
<dbReference type="Pfam" id="PF05960">
    <property type="entry name" value="DUF885"/>
    <property type="match status" value="1"/>
</dbReference>
<protein>
    <submittedName>
        <fullName evidence="1">DUF885 domain-containing protein</fullName>
    </submittedName>
</protein>
<dbReference type="RefSeq" id="WP_120470194.1">
    <property type="nucleotide sequence ID" value="NZ_RAYQ01000012.1"/>
</dbReference>
<organism evidence="1 2">
    <name type="scientific">Parablautia intestinalis</name>
    <dbReference type="NCBI Taxonomy" id="2320100"/>
    <lineage>
        <taxon>Bacteria</taxon>
        <taxon>Bacillati</taxon>
        <taxon>Bacillota</taxon>
        <taxon>Clostridia</taxon>
        <taxon>Lachnospirales</taxon>
        <taxon>Lachnospiraceae</taxon>
        <taxon>Parablautia</taxon>
    </lineage>
</organism>
<proteinExistence type="predicted"/>
<sequence length="607" mass="68815">MLQNKKRSLRKRSIFLGLSVFAAALIFISCLLTSDSRRFQALTEDLFYSELSGNMLSLHYTLAYPEKYGFTGEALLSSYKPASEEDDGTAGIRSALNRLSKISSDHLNEDDSYAYELLNRYLTLRLSGSSYDYYDEPLSPSSGMQSGLPILLADYTFRSPKDVEDYLHILDQTDTYFDGLIQYEKEKAEHGLFMSDSAAADVIEQCCSIMDKDALSCGTHFLHTTFEERLNVLEQEGAISQEQKAQWISENDRLLTTVMAPAYEKVADAFTILQGSGLNDKGLCYFPEGRSYYEYLLASATGSSRSIPEIKELLFNDFRDNFASLAALLNQYPQLTTAFTYNDTVFPYVTPEEMLDDLKSRMVSDFPPFPDSDQSGRINYTIKSVSSSMEDYCSPAYYLTPPIDDMSSNIIYINHKNSPDALTLYTTLAHEGYPGHLYQTVYSQLYMNQNNTSCIRYLLHYGGYVEGWALYVENLSYQYAGKVVSDPLTAAWYEACRLNRNIQLCLYSMLDIAIHYEGATLPKAQAILRKAGITDPRTASAIYDYIVEEPVNYLKYYLGFLEFLSLKDAAQDLWGHEFSLTRFHQFILETGPSDFQGLNDKLRLQSG</sequence>
<evidence type="ECO:0000313" key="1">
    <source>
        <dbReference type="EMBL" id="RKI90905.1"/>
    </source>
</evidence>
<dbReference type="AlphaFoldDB" id="A0A3A9AX16"/>
<gene>
    <name evidence="1" type="ORF">D7V94_12370</name>
</gene>
<accession>A0A3A9AX16</accession>
<evidence type="ECO:0000313" key="2">
    <source>
        <dbReference type="Proteomes" id="UP000280696"/>
    </source>
</evidence>
<reference evidence="1 2" key="1">
    <citation type="submission" date="2018-09" db="EMBL/GenBank/DDBJ databases">
        <title>Murine metabolic-syndrome-specific gut microbial biobank.</title>
        <authorList>
            <person name="Liu C."/>
        </authorList>
    </citation>
    <scope>NUCLEOTIDE SEQUENCE [LARGE SCALE GENOMIC DNA]</scope>
    <source>
        <strain evidence="1 2">0.1xD8-82</strain>
    </source>
</reference>
<dbReference type="PANTHER" id="PTHR33361:SF2">
    <property type="entry name" value="DUF885 DOMAIN-CONTAINING PROTEIN"/>
    <property type="match status" value="1"/>
</dbReference>
<dbReference type="InterPro" id="IPR010281">
    <property type="entry name" value="DUF885"/>
</dbReference>
<dbReference type="Proteomes" id="UP000280696">
    <property type="component" value="Unassembled WGS sequence"/>
</dbReference>